<dbReference type="EMBL" id="JADOES010000002">
    <property type="protein sequence ID" value="MBT9314065.1"/>
    <property type="molecule type" value="Genomic_DNA"/>
</dbReference>
<reference evidence="2" key="1">
    <citation type="submission" date="2020-11" db="EMBL/GenBank/DDBJ databases">
        <authorList>
            <person name="Konstantinou D."/>
            <person name="Gkelis S."/>
            <person name="Popin R."/>
            <person name="Fewer D."/>
            <person name="Sivonen K."/>
        </authorList>
    </citation>
    <scope>NUCLEOTIDE SEQUENCE</scope>
    <source>
        <strain evidence="2">TAU-MAC 1115</strain>
    </source>
</reference>
<feature type="transmembrane region" description="Helical" evidence="1">
    <location>
        <begin position="192"/>
        <end position="211"/>
    </location>
</feature>
<name>A0A947GEV3_9CYAN</name>
<dbReference type="Proteomes" id="UP000717364">
    <property type="component" value="Unassembled WGS sequence"/>
</dbReference>
<gene>
    <name evidence="2" type="ORF">IXB50_01330</name>
</gene>
<feature type="transmembrane region" description="Helical" evidence="1">
    <location>
        <begin position="7"/>
        <end position="24"/>
    </location>
</feature>
<dbReference type="RefSeq" id="WP_215607135.1">
    <property type="nucleotide sequence ID" value="NZ_JADOES010000002.1"/>
</dbReference>
<evidence type="ECO:0000313" key="3">
    <source>
        <dbReference type="Proteomes" id="UP000717364"/>
    </source>
</evidence>
<dbReference type="AlphaFoldDB" id="A0A947GEV3"/>
<evidence type="ECO:0000313" key="2">
    <source>
        <dbReference type="EMBL" id="MBT9314065.1"/>
    </source>
</evidence>
<reference evidence="2" key="2">
    <citation type="journal article" date="2021" name="Mar. Drugs">
        <title>Genome Reduction and Secondary Metabolism of the Marine Sponge-Associated Cyanobacterium Leptothoe.</title>
        <authorList>
            <person name="Konstantinou D."/>
            <person name="Popin R.V."/>
            <person name="Fewer D.P."/>
            <person name="Sivonen K."/>
            <person name="Gkelis S."/>
        </authorList>
    </citation>
    <scope>NUCLEOTIDE SEQUENCE</scope>
    <source>
        <strain evidence="2">TAU-MAC 1115</strain>
    </source>
</reference>
<keyword evidence="3" id="KW-1185">Reference proteome</keyword>
<sequence length="212" mass="23301">MGKLIYSAYTSAHLLLLAVGIYLLDKSPNQGTVILLLVLGGLVYDNLIITVGDTIGEGQYLKFLNQLRYWCHGLFSPLLLVVTLQILKIAEIVWVSHPLIYPFTWALAIGLVLIEVLTRMTRLTLRPIVFSNTLRYKEVVPSKEIPTILVISLMIMAGILLWQQVGFPWLFLGSLTMLLGSGVPPTTVFGPAIGSGVEIILMASLVASQLLL</sequence>
<accession>A0A947GEV3</accession>
<evidence type="ECO:0000256" key="1">
    <source>
        <dbReference type="SAM" id="Phobius"/>
    </source>
</evidence>
<keyword evidence="1" id="KW-0472">Membrane</keyword>
<protein>
    <submittedName>
        <fullName evidence="2">Uncharacterized protein</fullName>
    </submittedName>
</protein>
<proteinExistence type="predicted"/>
<feature type="transmembrane region" description="Helical" evidence="1">
    <location>
        <begin position="30"/>
        <end position="49"/>
    </location>
</feature>
<keyword evidence="1" id="KW-1133">Transmembrane helix</keyword>
<keyword evidence="1" id="KW-0812">Transmembrane</keyword>
<feature type="transmembrane region" description="Helical" evidence="1">
    <location>
        <begin position="69"/>
        <end position="87"/>
    </location>
</feature>
<organism evidence="2 3">
    <name type="scientific">Leptothoe spongobia TAU-MAC 1115</name>
    <dbReference type="NCBI Taxonomy" id="1967444"/>
    <lineage>
        <taxon>Bacteria</taxon>
        <taxon>Bacillati</taxon>
        <taxon>Cyanobacteriota</taxon>
        <taxon>Cyanophyceae</taxon>
        <taxon>Nodosilineales</taxon>
        <taxon>Cymatolegaceae</taxon>
        <taxon>Leptothoe</taxon>
        <taxon>Leptothoe spongobia</taxon>
    </lineage>
</organism>
<feature type="transmembrane region" description="Helical" evidence="1">
    <location>
        <begin position="145"/>
        <end position="172"/>
    </location>
</feature>
<feature type="transmembrane region" description="Helical" evidence="1">
    <location>
        <begin position="99"/>
        <end position="118"/>
    </location>
</feature>
<comment type="caution">
    <text evidence="2">The sequence shown here is derived from an EMBL/GenBank/DDBJ whole genome shotgun (WGS) entry which is preliminary data.</text>
</comment>